<accession>A0A848C1D4</accession>
<dbReference type="RefSeq" id="WP_170087597.1">
    <property type="nucleotide sequence ID" value="NZ_JABAFG010000010.1"/>
</dbReference>
<comment type="caution">
    <text evidence="1">The sequence shown here is derived from an EMBL/GenBank/DDBJ whole genome shotgun (WGS) entry which is preliminary data.</text>
</comment>
<evidence type="ECO:0000313" key="1">
    <source>
        <dbReference type="EMBL" id="NME28373.1"/>
    </source>
</evidence>
<dbReference type="AlphaFoldDB" id="A0A848C1D4"/>
<organism evidence="1 2">
    <name type="scientific">Megasphaera hexanoica</name>
    <dbReference type="NCBI Taxonomy" id="1675036"/>
    <lineage>
        <taxon>Bacteria</taxon>
        <taxon>Bacillati</taxon>
        <taxon>Bacillota</taxon>
        <taxon>Negativicutes</taxon>
        <taxon>Veillonellales</taxon>
        <taxon>Veillonellaceae</taxon>
        <taxon>Megasphaera</taxon>
    </lineage>
</organism>
<evidence type="ECO:0000313" key="2">
    <source>
        <dbReference type="Proteomes" id="UP000591071"/>
    </source>
</evidence>
<name>A0A848C1D4_9FIRM</name>
<gene>
    <name evidence="1" type="ORF">HF872_07020</name>
</gene>
<dbReference type="Proteomes" id="UP000591071">
    <property type="component" value="Unassembled WGS sequence"/>
</dbReference>
<dbReference type="EMBL" id="JABAFG010000010">
    <property type="protein sequence ID" value="NME28373.1"/>
    <property type="molecule type" value="Genomic_DNA"/>
</dbReference>
<protein>
    <submittedName>
        <fullName evidence="1">Uncharacterized protein</fullName>
    </submittedName>
</protein>
<proteinExistence type="predicted"/>
<reference evidence="1 2" key="1">
    <citation type="submission" date="2020-04" db="EMBL/GenBank/DDBJ databases">
        <authorList>
            <person name="Hitch T.C.A."/>
            <person name="Wylensek D."/>
            <person name="Clavel T."/>
        </authorList>
    </citation>
    <scope>NUCLEOTIDE SEQUENCE [LARGE SCALE GENOMIC DNA]</scope>
    <source>
        <strain evidence="1 2">Oil-RF-744-FAT-WT-6-1</strain>
    </source>
</reference>
<sequence length="442" mass="48298">MANYYDGFLGQTMKNGTQGCVEGVGLMGAGTSPFLRDEYNNGVVNVDRLVNDAANKGVGIIDYDPSRVRSGDTIVYGNNDHVVLSDGAGGYYGNSSSLNRLVHGTDANEMGGLAPTKIIQTGNDGGFTYSAKDASGNPFLQMQANIRTSNPNEPFDAQRIAQLLTNTRGIQRARQNYHDYLQAPNYNIQLLGLGSKKRGLLSDFANQLMNRRDQSIKEQQSIEDQNDKISRAVQIAQMINGSNSIDNRRGYASLAALAGINLPDGADQFVSGPKLLENMQTQINNERNYNLKQKQIDQQRELKEQELAMKGKLIDAQIAAAMRKASGSGGSSKEQHYSIGDVAKIKDALSAPFQQVLQAASDGSMSGDEIKEALKNAEYENINTLALLEPSGAGPARAYGQEVEDNTINKLKDWYGDDMSDQDHTWTNNWISRALGWTQHDD</sequence>